<dbReference type="EMBL" id="JAYWIO010000004">
    <property type="protein sequence ID" value="KAK7270012.1"/>
    <property type="molecule type" value="Genomic_DNA"/>
</dbReference>
<gene>
    <name evidence="1" type="ORF">RIF29_22843</name>
    <name evidence="2" type="ORF">RIF29_22855</name>
</gene>
<accession>A0AAN9F4W6</accession>
<sequence>MNQQSHGFARCDQGDFSDLVLLPEDLELTKQMNELGLPLSFHTTKETSPRSDLWWRLMMALMQAHYCVHTFLSPVKQAHQFFLLRMQILSKLVFSLIALLHPRYLQHVLQNTIQSRKKPDSLL</sequence>
<evidence type="ECO:0000313" key="3">
    <source>
        <dbReference type="Proteomes" id="UP001372338"/>
    </source>
</evidence>
<dbReference type="Proteomes" id="UP001372338">
    <property type="component" value="Unassembled WGS sequence"/>
</dbReference>
<reference evidence="1 3" key="1">
    <citation type="submission" date="2024-01" db="EMBL/GenBank/DDBJ databases">
        <title>The genomes of 5 underutilized Papilionoideae crops provide insights into root nodulation and disease resistanc.</title>
        <authorList>
            <person name="Yuan L."/>
        </authorList>
    </citation>
    <scope>NUCLEOTIDE SEQUENCE [LARGE SCALE GENOMIC DNA]</scope>
    <source>
        <strain evidence="1">ZHUSHIDOU_FW_LH</strain>
        <tissue evidence="1">Leaf</tissue>
    </source>
</reference>
<evidence type="ECO:0000313" key="1">
    <source>
        <dbReference type="EMBL" id="KAK7270002.1"/>
    </source>
</evidence>
<evidence type="ECO:0000313" key="2">
    <source>
        <dbReference type="EMBL" id="KAK7270012.1"/>
    </source>
</evidence>
<keyword evidence="3" id="KW-1185">Reference proteome</keyword>
<proteinExistence type="predicted"/>
<organism evidence="1 3">
    <name type="scientific">Crotalaria pallida</name>
    <name type="common">Smooth rattlebox</name>
    <name type="synonym">Crotalaria striata</name>
    <dbReference type="NCBI Taxonomy" id="3830"/>
    <lineage>
        <taxon>Eukaryota</taxon>
        <taxon>Viridiplantae</taxon>
        <taxon>Streptophyta</taxon>
        <taxon>Embryophyta</taxon>
        <taxon>Tracheophyta</taxon>
        <taxon>Spermatophyta</taxon>
        <taxon>Magnoliopsida</taxon>
        <taxon>eudicotyledons</taxon>
        <taxon>Gunneridae</taxon>
        <taxon>Pentapetalae</taxon>
        <taxon>rosids</taxon>
        <taxon>fabids</taxon>
        <taxon>Fabales</taxon>
        <taxon>Fabaceae</taxon>
        <taxon>Papilionoideae</taxon>
        <taxon>50 kb inversion clade</taxon>
        <taxon>genistoids sensu lato</taxon>
        <taxon>core genistoids</taxon>
        <taxon>Crotalarieae</taxon>
        <taxon>Crotalaria</taxon>
    </lineage>
</organism>
<dbReference type="AlphaFoldDB" id="A0AAN9F4W6"/>
<dbReference type="EMBL" id="JAYWIO010000004">
    <property type="protein sequence ID" value="KAK7270002.1"/>
    <property type="molecule type" value="Genomic_DNA"/>
</dbReference>
<protein>
    <submittedName>
        <fullName evidence="1">Uncharacterized protein</fullName>
    </submittedName>
</protein>
<comment type="caution">
    <text evidence="1">The sequence shown here is derived from an EMBL/GenBank/DDBJ whole genome shotgun (WGS) entry which is preliminary data.</text>
</comment>
<name>A0AAN9F4W6_CROPI</name>